<feature type="domain" description="Corticotropin-releasing factor" evidence="9">
    <location>
        <begin position="130"/>
        <end position="166"/>
    </location>
</feature>
<comment type="subunit">
    <text evidence="3">Binds with high affinity to CRF receptors 2-alpha and 2-beta.</text>
</comment>
<evidence type="ECO:0000313" key="11">
    <source>
        <dbReference type="Proteomes" id="UP000694549"/>
    </source>
</evidence>
<sequence>MLNAGSVLPAGCAVLWGAAARPAAALGGHGAGAEPPVGSGGARSPRTFPLGWGRGGCVGQQGAAAGCPQKKRAQRRGKLGAGPSHPAAGGIAEENLALAGEPRGQRAGGGDKKEQRGQKGGPSSGAKKVALSLDVPTHILKILLDLAREKEMQAKAAANAELMDRIGRRR</sequence>
<evidence type="ECO:0000313" key="10">
    <source>
        <dbReference type="Ensembl" id="ENSAZOP00000019955.1"/>
    </source>
</evidence>
<dbReference type="GO" id="GO:0007586">
    <property type="term" value="P:digestion"/>
    <property type="evidence" value="ECO:0007669"/>
    <property type="project" value="InterPro"/>
</dbReference>
<evidence type="ECO:0000256" key="4">
    <source>
        <dbReference type="ARBA" id="ARBA00022525"/>
    </source>
</evidence>
<feature type="compositionally biased region" description="Basic residues" evidence="8">
    <location>
        <begin position="69"/>
        <end position="78"/>
    </location>
</feature>
<proteinExistence type="inferred from homology"/>
<dbReference type="GO" id="GO:0009755">
    <property type="term" value="P:hormone-mediated signaling pathway"/>
    <property type="evidence" value="ECO:0007669"/>
    <property type="project" value="TreeGrafter"/>
</dbReference>
<dbReference type="GO" id="GO:0005179">
    <property type="term" value="F:hormone activity"/>
    <property type="evidence" value="ECO:0007669"/>
    <property type="project" value="UniProtKB-KW"/>
</dbReference>
<keyword evidence="6" id="KW-0732">Signal</keyword>
<comment type="similarity">
    <text evidence="2">Belongs to the sauvagine/corticotropin-releasing factor/urotensin I family.</text>
</comment>
<evidence type="ECO:0000259" key="9">
    <source>
        <dbReference type="Pfam" id="PF00473"/>
    </source>
</evidence>
<evidence type="ECO:0000256" key="6">
    <source>
        <dbReference type="ARBA" id="ARBA00022729"/>
    </source>
</evidence>
<evidence type="ECO:0000256" key="2">
    <source>
        <dbReference type="ARBA" id="ARBA00009287"/>
    </source>
</evidence>
<dbReference type="AlphaFoldDB" id="A0A8B9V8K8"/>
<dbReference type="GO" id="GO:0007189">
    <property type="term" value="P:adenylate cyclase-activating G protein-coupled receptor signaling pathway"/>
    <property type="evidence" value="ECO:0007669"/>
    <property type="project" value="TreeGrafter"/>
</dbReference>
<dbReference type="Ensembl" id="ENSAZOT00000021436.1">
    <property type="protein sequence ID" value="ENSAZOP00000019955.1"/>
    <property type="gene ID" value="ENSAZOG00000012943.1"/>
</dbReference>
<evidence type="ECO:0000256" key="1">
    <source>
        <dbReference type="ARBA" id="ARBA00004613"/>
    </source>
</evidence>
<keyword evidence="4" id="KW-0964">Secreted</keyword>
<accession>A0A8B9V8K8</accession>
<dbReference type="GO" id="GO:0031669">
    <property type="term" value="P:cellular response to nutrient levels"/>
    <property type="evidence" value="ECO:0007669"/>
    <property type="project" value="TreeGrafter"/>
</dbReference>
<dbReference type="Pfam" id="PF00473">
    <property type="entry name" value="CRF"/>
    <property type="match status" value="1"/>
</dbReference>
<reference evidence="10" key="2">
    <citation type="submission" date="2025-09" db="UniProtKB">
        <authorList>
            <consortium name="Ensembl"/>
        </authorList>
    </citation>
    <scope>IDENTIFICATION</scope>
</reference>
<evidence type="ECO:0000256" key="8">
    <source>
        <dbReference type="SAM" id="MobiDB-lite"/>
    </source>
</evidence>
<keyword evidence="11" id="KW-1185">Reference proteome</keyword>
<comment type="function">
    <text evidence="7">Suppresses food intake, delays gastric emptying and decreases heat-induced edema. Might represent an endogenous ligand for maintaining homeostasis after stress.</text>
</comment>
<dbReference type="GO" id="GO:0005615">
    <property type="term" value="C:extracellular space"/>
    <property type="evidence" value="ECO:0007669"/>
    <property type="project" value="InterPro"/>
</dbReference>
<comment type="subcellular location">
    <subcellularLocation>
        <location evidence="1">Secreted</location>
    </subcellularLocation>
</comment>
<dbReference type="Proteomes" id="UP000694549">
    <property type="component" value="Unplaced"/>
</dbReference>
<feature type="region of interest" description="Disordered" evidence="8">
    <location>
        <begin position="25"/>
        <end position="131"/>
    </location>
</feature>
<dbReference type="InterPro" id="IPR024270">
    <property type="entry name" value="Urocortin_II/III"/>
</dbReference>
<protein>
    <recommendedName>
        <fullName evidence="9">Corticotropin-releasing factor domain-containing protein</fullName>
    </recommendedName>
</protein>
<dbReference type="InterPro" id="IPR000187">
    <property type="entry name" value="CRF"/>
</dbReference>
<dbReference type="PANTHER" id="PTHR17575">
    <property type="entry name" value="UROCORTIN-2 AND 3"/>
    <property type="match status" value="1"/>
</dbReference>
<name>A0A8B9V8K8_9AVES</name>
<evidence type="ECO:0000256" key="7">
    <source>
        <dbReference type="ARBA" id="ARBA00025160"/>
    </source>
</evidence>
<reference evidence="10" key="1">
    <citation type="submission" date="2025-08" db="UniProtKB">
        <authorList>
            <consortium name="Ensembl"/>
        </authorList>
    </citation>
    <scope>IDENTIFICATION</scope>
</reference>
<dbReference type="GO" id="GO:0051431">
    <property type="term" value="F:corticotropin-releasing hormone receptor 2 binding"/>
    <property type="evidence" value="ECO:0007669"/>
    <property type="project" value="InterPro"/>
</dbReference>
<dbReference type="PANTHER" id="PTHR17575:SF1">
    <property type="entry name" value="UROCORTIN-3"/>
    <property type="match status" value="1"/>
</dbReference>
<keyword evidence="5" id="KW-0372">Hormone</keyword>
<organism evidence="10 11">
    <name type="scientific">Anas zonorhyncha</name>
    <name type="common">Eastern spot-billed duck</name>
    <dbReference type="NCBI Taxonomy" id="75864"/>
    <lineage>
        <taxon>Eukaryota</taxon>
        <taxon>Metazoa</taxon>
        <taxon>Chordata</taxon>
        <taxon>Craniata</taxon>
        <taxon>Vertebrata</taxon>
        <taxon>Euteleostomi</taxon>
        <taxon>Archelosauria</taxon>
        <taxon>Archosauria</taxon>
        <taxon>Dinosauria</taxon>
        <taxon>Saurischia</taxon>
        <taxon>Theropoda</taxon>
        <taxon>Coelurosauria</taxon>
        <taxon>Aves</taxon>
        <taxon>Neognathae</taxon>
        <taxon>Galloanserae</taxon>
        <taxon>Anseriformes</taxon>
        <taxon>Anatidae</taxon>
        <taxon>Anatinae</taxon>
        <taxon>Anas</taxon>
    </lineage>
</organism>
<evidence type="ECO:0000256" key="3">
    <source>
        <dbReference type="ARBA" id="ARBA00011328"/>
    </source>
</evidence>
<evidence type="ECO:0000256" key="5">
    <source>
        <dbReference type="ARBA" id="ARBA00022702"/>
    </source>
</evidence>